<feature type="region of interest" description="Disordered" evidence="2">
    <location>
        <begin position="738"/>
        <end position="795"/>
    </location>
</feature>
<feature type="region of interest" description="Disordered" evidence="2">
    <location>
        <begin position="476"/>
        <end position="503"/>
    </location>
</feature>
<dbReference type="AlphaFoldDB" id="A0A1G4IB82"/>
<accession>A0A1G4IB82</accession>
<keyword evidence="1" id="KW-0175">Coiled coil</keyword>
<feature type="compositionally biased region" description="Basic and acidic residues" evidence="2">
    <location>
        <begin position="125"/>
        <end position="137"/>
    </location>
</feature>
<keyword evidence="4" id="KW-1185">Reference proteome</keyword>
<evidence type="ECO:0000256" key="1">
    <source>
        <dbReference type="SAM" id="Coils"/>
    </source>
</evidence>
<dbReference type="VEuPathDB" id="TriTrypDB:TEOVI_000075500"/>
<evidence type="ECO:0000256" key="2">
    <source>
        <dbReference type="SAM" id="MobiDB-lite"/>
    </source>
</evidence>
<dbReference type="EMBL" id="CZPT02001174">
    <property type="protein sequence ID" value="SCU69198.1"/>
    <property type="molecule type" value="Genomic_DNA"/>
</dbReference>
<evidence type="ECO:0000313" key="3">
    <source>
        <dbReference type="EMBL" id="SCU69198.1"/>
    </source>
</evidence>
<organism evidence="3 4">
    <name type="scientific">Trypanosoma equiperdum</name>
    <dbReference type="NCBI Taxonomy" id="5694"/>
    <lineage>
        <taxon>Eukaryota</taxon>
        <taxon>Discoba</taxon>
        <taxon>Euglenozoa</taxon>
        <taxon>Kinetoplastea</taxon>
        <taxon>Metakinetoplastina</taxon>
        <taxon>Trypanosomatida</taxon>
        <taxon>Trypanosomatidae</taxon>
        <taxon>Trypanosoma</taxon>
    </lineage>
</organism>
<evidence type="ECO:0000313" key="4">
    <source>
        <dbReference type="Proteomes" id="UP000195570"/>
    </source>
</evidence>
<feature type="coiled-coil region" evidence="1">
    <location>
        <begin position="575"/>
        <end position="616"/>
    </location>
</feature>
<feature type="region of interest" description="Disordered" evidence="2">
    <location>
        <begin position="113"/>
        <end position="148"/>
    </location>
</feature>
<feature type="compositionally biased region" description="Basic and acidic residues" evidence="2">
    <location>
        <begin position="478"/>
        <end position="488"/>
    </location>
</feature>
<feature type="coiled-coil region" evidence="1">
    <location>
        <begin position="148"/>
        <end position="175"/>
    </location>
</feature>
<comment type="caution">
    <text evidence="3">The sequence shown here is derived from an EMBL/GenBank/DDBJ whole genome shotgun (WGS) entry which is preliminary data.</text>
</comment>
<dbReference type="Proteomes" id="UP000195570">
    <property type="component" value="Unassembled WGS sequence"/>
</dbReference>
<feature type="region of interest" description="Disordered" evidence="2">
    <location>
        <begin position="695"/>
        <end position="720"/>
    </location>
</feature>
<feature type="coiled-coil region" evidence="1">
    <location>
        <begin position="400"/>
        <end position="427"/>
    </location>
</feature>
<feature type="coiled-coil region" evidence="1">
    <location>
        <begin position="206"/>
        <end position="254"/>
    </location>
</feature>
<dbReference type="RefSeq" id="XP_067080210.1">
    <property type="nucleotide sequence ID" value="XM_067224109.1"/>
</dbReference>
<name>A0A1G4IB82_TRYEQ</name>
<dbReference type="GeneID" id="92374695"/>
<gene>
    <name evidence="3" type="ORF">TEOVI_000075500</name>
</gene>
<feature type="compositionally biased region" description="Polar residues" evidence="2">
    <location>
        <begin position="489"/>
        <end position="501"/>
    </location>
</feature>
<sequence length="898" mass="99342">MSVSTPTISAASREELVAYVKQLQQHLKEGEVKLMQIDKLEEEVETLKQKLEEKNGAVAALTEQSKMLSEMLVADEETKRILLLQMEESCVGGKTRECDSSITVSRASSALRAENNAQITPTGLKRAEANADKERIGMGEASLNPTALRSRNDEIAELEQKVRELTEVNSFYTAIVEHHDEEERVRADEGCCSTAIKAKVEGSVNLERLHERIGNLESERDNLRRLLRHNEREKESLNKELRDLREELSRLEIDVVAVEKWKVEECFAQCPAPVSLAIPGCGGSPVQGGDAVTSRTFAKVVTPIRYKGDGGKRIPKHLKRGPSVNAANEQYPLLTSPRQSRSLLQFDSLPEIHLLNPTRQEQMLLERVELYRRHVEEMSAHEVDRQRSFDEIEQARAELFTEMNFKLDEQRREIQRLNKEIALVTEGYSESRIQAKRSYHAEGTPKSAEVESLCSSETIFVPKGRAAELEVVPVGNEKNARSDSKNSIENKGVPSTGQSETAKIKHSGTLENKLFAPFEEGCPLSGSEWTWYHMDMVEKYERVDIAYKEQETFAGILMWNQIAVLSIASELMTRARGAQSEVSSLQTRLAEVQALVSSLEHQKESLVEELGRLRKAHVNEPEDGGEGSTSFDVLKTNQQVFTQAVPLTEAWGPLLCVCDAYSEIVEGQIAVLRTLSEGEDATRIKGSEIKMNTASAAPPYRDVHLQGPETDANKPSGLVDTDGDEEFQMRLRGGNWLAFPPDSDVFPSDNTTKLHEATDDGTTGLGRGNAEALPKAPLATGPSQETYLSDNAHPPYRAKREIGCGVCAEAHGAPEGHVTQAPVTHQHLQSGPLSWGSFSNAITSEGCGDDGTGSRNTGQLENALENLFCDANASQPATYQETREDNSCTFAAEFDPFA</sequence>
<feature type="coiled-coil region" evidence="1">
    <location>
        <begin position="23"/>
        <end position="64"/>
    </location>
</feature>
<reference evidence="3" key="1">
    <citation type="submission" date="2016-09" db="EMBL/GenBank/DDBJ databases">
        <authorList>
            <person name="Hebert L."/>
            <person name="Moumen B."/>
        </authorList>
    </citation>
    <scope>NUCLEOTIDE SEQUENCE [LARGE SCALE GENOMIC DNA]</scope>
    <source>
        <strain evidence="3">OVI</strain>
    </source>
</reference>
<protein>
    <submittedName>
        <fullName evidence="3">Uncharacterized protein</fullName>
    </submittedName>
</protein>
<proteinExistence type="predicted"/>